<dbReference type="FunFam" id="3.40.50.720:FF:000157">
    <property type="entry name" value="Quinoid dihydropteridine reductase"/>
    <property type="match status" value="1"/>
</dbReference>
<dbReference type="PANTHER" id="PTHR15104">
    <property type="entry name" value="DIHYDROPTERIDINE REDUCTASE"/>
    <property type="match status" value="1"/>
</dbReference>
<dbReference type="SUPFAM" id="SSF51735">
    <property type="entry name" value="NAD(P)-binding Rossmann-fold domains"/>
    <property type="match status" value="1"/>
</dbReference>
<dbReference type="EC" id="1.5.1.34" evidence="6"/>
<evidence type="ECO:0000256" key="6">
    <source>
        <dbReference type="ARBA" id="ARBA00039153"/>
    </source>
</evidence>
<evidence type="ECO:0000313" key="10">
    <source>
        <dbReference type="Proteomes" id="UP001145021"/>
    </source>
</evidence>
<accession>A0A9W8CN40</accession>
<dbReference type="AlphaFoldDB" id="A0A9W8CN40"/>
<evidence type="ECO:0000256" key="4">
    <source>
        <dbReference type="ARBA" id="ARBA00023002"/>
    </source>
</evidence>
<dbReference type="GO" id="GO:0070404">
    <property type="term" value="F:NADH binding"/>
    <property type="evidence" value="ECO:0007669"/>
    <property type="project" value="TreeGrafter"/>
</dbReference>
<proteinExistence type="inferred from homology"/>
<evidence type="ECO:0000256" key="1">
    <source>
        <dbReference type="ARBA" id="ARBA00006484"/>
    </source>
</evidence>
<dbReference type="EMBL" id="JANBOH010000004">
    <property type="protein sequence ID" value="KAJ1648540.1"/>
    <property type="molecule type" value="Genomic_DNA"/>
</dbReference>
<keyword evidence="4" id="KW-0560">Oxidoreductase</keyword>
<evidence type="ECO:0000256" key="7">
    <source>
        <dbReference type="ARBA" id="ARBA00039520"/>
    </source>
</evidence>
<dbReference type="GO" id="GO:0070402">
    <property type="term" value="F:NADPH binding"/>
    <property type="evidence" value="ECO:0007669"/>
    <property type="project" value="TreeGrafter"/>
</dbReference>
<keyword evidence="10" id="KW-1185">Reference proteome</keyword>
<evidence type="ECO:0000313" key="9">
    <source>
        <dbReference type="EMBL" id="KAJ1648540.1"/>
    </source>
</evidence>
<dbReference type="GO" id="GO:0006729">
    <property type="term" value="P:tetrahydrobiopterin biosynthetic process"/>
    <property type="evidence" value="ECO:0007669"/>
    <property type="project" value="UniProtKB-KW"/>
</dbReference>
<dbReference type="InterPro" id="IPR036291">
    <property type="entry name" value="NAD(P)-bd_dom_sf"/>
</dbReference>
<organism evidence="9 10">
    <name type="scientific">Coemansia asiatica</name>
    <dbReference type="NCBI Taxonomy" id="1052880"/>
    <lineage>
        <taxon>Eukaryota</taxon>
        <taxon>Fungi</taxon>
        <taxon>Fungi incertae sedis</taxon>
        <taxon>Zoopagomycota</taxon>
        <taxon>Kickxellomycotina</taxon>
        <taxon>Kickxellomycetes</taxon>
        <taxon>Kickxellales</taxon>
        <taxon>Kickxellaceae</taxon>
        <taxon>Coemansia</taxon>
    </lineage>
</organism>
<evidence type="ECO:0000256" key="3">
    <source>
        <dbReference type="ARBA" id="ARBA00022857"/>
    </source>
</evidence>
<comment type="subunit">
    <text evidence="2">Homodimer.</text>
</comment>
<reference evidence="9" key="1">
    <citation type="submission" date="2022-07" db="EMBL/GenBank/DDBJ databases">
        <title>Phylogenomic reconstructions and comparative analyses of Kickxellomycotina fungi.</title>
        <authorList>
            <person name="Reynolds N.K."/>
            <person name="Stajich J.E."/>
            <person name="Barry K."/>
            <person name="Grigoriev I.V."/>
            <person name="Crous P."/>
            <person name="Smith M.E."/>
        </authorList>
    </citation>
    <scope>NUCLEOTIDE SEQUENCE</scope>
    <source>
        <strain evidence="9">NBRC 105413</strain>
    </source>
</reference>
<evidence type="ECO:0000256" key="8">
    <source>
        <dbReference type="ARBA" id="ARBA00041348"/>
    </source>
</evidence>
<comment type="caution">
    <text evidence="9">The sequence shown here is derived from an EMBL/GenBank/DDBJ whole genome shotgun (WGS) entry which is preliminary data.</text>
</comment>
<dbReference type="GO" id="GO:0006559">
    <property type="term" value="P:L-phenylalanine catabolic process"/>
    <property type="evidence" value="ECO:0007669"/>
    <property type="project" value="TreeGrafter"/>
</dbReference>
<comment type="similarity">
    <text evidence="1">Belongs to the short-chain dehydrogenases/reductases (SDR) family.</text>
</comment>
<keyword evidence="3" id="KW-0521">NADP</keyword>
<evidence type="ECO:0000256" key="5">
    <source>
        <dbReference type="ARBA" id="ARBA00023007"/>
    </source>
</evidence>
<dbReference type="Proteomes" id="UP001145021">
    <property type="component" value="Unassembled WGS sequence"/>
</dbReference>
<evidence type="ECO:0000256" key="2">
    <source>
        <dbReference type="ARBA" id="ARBA00011738"/>
    </source>
</evidence>
<sequence>MPSVVVYGGLGALGSAAVRMFKSQSWRVISVDLAASTDADTSVTISPTQSLAEQGEHALRHIASALDGSKADAVLCVAGGWQGGNAASKSFLSSVSVSISQLIETSAVAASIAAKCLKPDGLLVLTGARAVADAQGTPGMIGYGLAKAAVHQMVASLSMDRSGVEAKVIGILPITIDTPANRAGMPNADFSSWTPTNDIADQLYAWAASSAPCENGRFYTFVTEAGKTRVE</sequence>
<name>A0A9W8CN40_9FUNG</name>
<dbReference type="PANTHER" id="PTHR15104:SF0">
    <property type="entry name" value="DIHYDROPTERIDINE REDUCTASE"/>
    <property type="match status" value="1"/>
</dbReference>
<dbReference type="GO" id="GO:0004155">
    <property type="term" value="F:6,7-dihydropteridine reductase activity"/>
    <property type="evidence" value="ECO:0007669"/>
    <property type="project" value="UniProtKB-EC"/>
</dbReference>
<dbReference type="GO" id="GO:0005737">
    <property type="term" value="C:cytoplasm"/>
    <property type="evidence" value="ECO:0007669"/>
    <property type="project" value="TreeGrafter"/>
</dbReference>
<dbReference type="Gene3D" id="3.40.50.720">
    <property type="entry name" value="NAD(P)-binding Rossmann-like Domain"/>
    <property type="match status" value="1"/>
</dbReference>
<protein>
    <recommendedName>
        <fullName evidence="7">Dihydropteridine reductase</fullName>
        <ecNumber evidence="6">1.5.1.34</ecNumber>
    </recommendedName>
    <alternativeName>
        <fullName evidence="8">Quinoid dihydropteridine reductase</fullName>
    </alternativeName>
</protein>
<gene>
    <name evidence="9" type="ORF">LPJ64_000238</name>
</gene>
<keyword evidence="5" id="KW-0783">Tetrahydrobiopterin biosynthesis</keyword>